<accession>I4ANU6</accession>
<proteinExistence type="predicted"/>
<dbReference type="KEGG" id="fli:Fleli_3302"/>
<dbReference type="EMBL" id="CP003345">
    <property type="protein sequence ID" value="AFM05631.1"/>
    <property type="molecule type" value="Genomic_DNA"/>
</dbReference>
<keyword evidence="1" id="KW-1133">Transmembrane helix</keyword>
<sequence length="65" mass="7042" precursor="true">MNILKNQKLIIIGATLGAIAGFFYWKEVGCLTGTCAIQSVWYNMTAYGLVLGGLFGSIIQGKKKK</sequence>
<dbReference type="STRING" id="880071.Fleli_3302"/>
<dbReference type="AlphaFoldDB" id="I4ANU6"/>
<keyword evidence="3" id="KW-1185">Reference proteome</keyword>
<protein>
    <submittedName>
        <fullName evidence="2">Uncharacterized protein</fullName>
    </submittedName>
</protein>
<dbReference type="InterPro" id="IPR045764">
    <property type="entry name" value="DUF6132"/>
</dbReference>
<keyword evidence="1" id="KW-0812">Transmembrane</keyword>
<dbReference type="RefSeq" id="WP_014799059.1">
    <property type="nucleotide sequence ID" value="NC_018018.1"/>
</dbReference>
<keyword evidence="1" id="KW-0472">Membrane</keyword>
<evidence type="ECO:0000313" key="3">
    <source>
        <dbReference type="Proteomes" id="UP000006054"/>
    </source>
</evidence>
<dbReference type="Proteomes" id="UP000006054">
    <property type="component" value="Chromosome"/>
</dbReference>
<gene>
    <name evidence="2" type="ordered locus">Fleli_3302</name>
</gene>
<dbReference type="OrthoDB" id="2062758at2"/>
<reference evidence="3" key="1">
    <citation type="submission" date="2012-06" db="EMBL/GenBank/DDBJ databases">
        <title>The complete genome of Flexibacter litoralis DSM 6794.</title>
        <authorList>
            <person name="Lucas S."/>
            <person name="Copeland A."/>
            <person name="Lapidus A."/>
            <person name="Glavina del Rio T."/>
            <person name="Dalin E."/>
            <person name="Tice H."/>
            <person name="Bruce D."/>
            <person name="Goodwin L."/>
            <person name="Pitluck S."/>
            <person name="Peters L."/>
            <person name="Ovchinnikova G."/>
            <person name="Lu M."/>
            <person name="Kyrpides N."/>
            <person name="Mavromatis K."/>
            <person name="Ivanova N."/>
            <person name="Brettin T."/>
            <person name="Detter J.C."/>
            <person name="Han C."/>
            <person name="Larimer F."/>
            <person name="Land M."/>
            <person name="Hauser L."/>
            <person name="Markowitz V."/>
            <person name="Cheng J.-F."/>
            <person name="Hugenholtz P."/>
            <person name="Woyke T."/>
            <person name="Wu D."/>
            <person name="Spring S."/>
            <person name="Lang E."/>
            <person name="Kopitz M."/>
            <person name="Brambilla E."/>
            <person name="Klenk H.-P."/>
            <person name="Eisen J.A."/>
        </authorList>
    </citation>
    <scope>NUCLEOTIDE SEQUENCE [LARGE SCALE GENOMIC DNA]</scope>
    <source>
        <strain evidence="3">ATCC 23117 / DSM 6794 / NBRC 15988 / NCIMB 1366 / Sio-4</strain>
    </source>
</reference>
<dbReference type="eggNOG" id="COG0607">
    <property type="taxonomic scope" value="Bacteria"/>
</dbReference>
<name>I4ANU6_BERLS</name>
<dbReference type="HOGENOM" id="CLU_197644_0_0_10"/>
<evidence type="ECO:0000256" key="1">
    <source>
        <dbReference type="SAM" id="Phobius"/>
    </source>
</evidence>
<evidence type="ECO:0000313" key="2">
    <source>
        <dbReference type="EMBL" id="AFM05631.1"/>
    </source>
</evidence>
<dbReference type="Pfam" id="PF19628">
    <property type="entry name" value="DUF6132"/>
    <property type="match status" value="1"/>
</dbReference>
<feature type="transmembrane region" description="Helical" evidence="1">
    <location>
        <begin position="40"/>
        <end position="59"/>
    </location>
</feature>
<organism evidence="2 3">
    <name type="scientific">Bernardetia litoralis (strain ATCC 23117 / DSM 6794 / NBRC 15988 / NCIMB 1366 / Fx l1 / Sio-4)</name>
    <name type="common">Flexibacter litoralis</name>
    <dbReference type="NCBI Taxonomy" id="880071"/>
    <lineage>
        <taxon>Bacteria</taxon>
        <taxon>Pseudomonadati</taxon>
        <taxon>Bacteroidota</taxon>
        <taxon>Cytophagia</taxon>
        <taxon>Cytophagales</taxon>
        <taxon>Bernardetiaceae</taxon>
        <taxon>Bernardetia</taxon>
    </lineage>
</organism>
<feature type="transmembrane region" description="Helical" evidence="1">
    <location>
        <begin position="9"/>
        <end position="25"/>
    </location>
</feature>